<dbReference type="EMBL" id="MU854446">
    <property type="protein sequence ID" value="KAK4035370.1"/>
    <property type="molecule type" value="Genomic_DNA"/>
</dbReference>
<feature type="domain" description="Rab-GAP TBC" evidence="3">
    <location>
        <begin position="52"/>
        <end position="245"/>
    </location>
</feature>
<keyword evidence="5" id="KW-1185">Reference proteome</keyword>
<dbReference type="PANTHER" id="PTHR20913:SF7">
    <property type="entry name" value="RE60063P"/>
    <property type="match status" value="1"/>
</dbReference>
<evidence type="ECO:0000256" key="2">
    <source>
        <dbReference type="SAM" id="MobiDB-lite"/>
    </source>
</evidence>
<dbReference type="InterPro" id="IPR035969">
    <property type="entry name" value="Rab-GAP_TBC_sf"/>
</dbReference>
<dbReference type="InterPro" id="IPR045913">
    <property type="entry name" value="TBC20/Gyp8-like"/>
</dbReference>
<evidence type="ECO:0000313" key="4">
    <source>
        <dbReference type="EMBL" id="KAK4035370.1"/>
    </source>
</evidence>
<organism evidence="4 5">
    <name type="scientific">Parachaetomium inaequale</name>
    <dbReference type="NCBI Taxonomy" id="2588326"/>
    <lineage>
        <taxon>Eukaryota</taxon>
        <taxon>Fungi</taxon>
        <taxon>Dikarya</taxon>
        <taxon>Ascomycota</taxon>
        <taxon>Pezizomycotina</taxon>
        <taxon>Sordariomycetes</taxon>
        <taxon>Sordariomycetidae</taxon>
        <taxon>Sordariales</taxon>
        <taxon>Chaetomiaceae</taxon>
        <taxon>Parachaetomium</taxon>
    </lineage>
</organism>
<dbReference type="GO" id="GO:0005096">
    <property type="term" value="F:GTPase activator activity"/>
    <property type="evidence" value="ECO:0007669"/>
    <property type="project" value="UniProtKB-KW"/>
</dbReference>
<evidence type="ECO:0000313" key="5">
    <source>
        <dbReference type="Proteomes" id="UP001303115"/>
    </source>
</evidence>
<keyword evidence="1" id="KW-0343">GTPase activation</keyword>
<dbReference type="SMART" id="SM00164">
    <property type="entry name" value="TBC"/>
    <property type="match status" value="1"/>
</dbReference>
<reference evidence="5" key="1">
    <citation type="journal article" date="2023" name="Mol. Phylogenet. Evol.">
        <title>Genome-scale phylogeny and comparative genomics of the fungal order Sordariales.</title>
        <authorList>
            <person name="Hensen N."/>
            <person name="Bonometti L."/>
            <person name="Westerberg I."/>
            <person name="Brannstrom I.O."/>
            <person name="Guillou S."/>
            <person name="Cros-Aarteil S."/>
            <person name="Calhoun S."/>
            <person name="Haridas S."/>
            <person name="Kuo A."/>
            <person name="Mondo S."/>
            <person name="Pangilinan J."/>
            <person name="Riley R."/>
            <person name="LaButti K."/>
            <person name="Andreopoulos B."/>
            <person name="Lipzen A."/>
            <person name="Chen C."/>
            <person name="Yan M."/>
            <person name="Daum C."/>
            <person name="Ng V."/>
            <person name="Clum A."/>
            <person name="Steindorff A."/>
            <person name="Ohm R.A."/>
            <person name="Martin F."/>
            <person name="Silar P."/>
            <person name="Natvig D.O."/>
            <person name="Lalanne C."/>
            <person name="Gautier V."/>
            <person name="Ament-Velasquez S.L."/>
            <person name="Kruys A."/>
            <person name="Hutchinson M.I."/>
            <person name="Powell A.J."/>
            <person name="Barry K."/>
            <person name="Miller A.N."/>
            <person name="Grigoriev I.V."/>
            <person name="Debuchy R."/>
            <person name="Gladieux P."/>
            <person name="Hiltunen Thoren M."/>
            <person name="Johannesson H."/>
        </authorList>
    </citation>
    <scope>NUCLEOTIDE SEQUENCE [LARGE SCALE GENOMIC DNA]</scope>
    <source>
        <strain evidence="5">CBS 284.82</strain>
    </source>
</reference>
<evidence type="ECO:0000256" key="1">
    <source>
        <dbReference type="ARBA" id="ARBA00022468"/>
    </source>
</evidence>
<dbReference type="PROSITE" id="PS50086">
    <property type="entry name" value="TBC_RABGAP"/>
    <property type="match status" value="1"/>
</dbReference>
<proteinExistence type="predicted"/>
<dbReference type="FunFam" id="1.10.8.1310:FF:000005">
    <property type="entry name" value="GTPase-activating protein gyp10"/>
    <property type="match status" value="1"/>
</dbReference>
<protein>
    <submittedName>
        <fullName evidence="4">Rab-GTPase-TBC domain-containing protein</fullName>
    </submittedName>
</protein>
<gene>
    <name evidence="4" type="ORF">C8A01DRAFT_17957</name>
</gene>
<dbReference type="GO" id="GO:0005789">
    <property type="term" value="C:endoplasmic reticulum membrane"/>
    <property type="evidence" value="ECO:0007669"/>
    <property type="project" value="TreeGrafter"/>
</dbReference>
<dbReference type="Proteomes" id="UP001303115">
    <property type="component" value="Unassembled WGS sequence"/>
</dbReference>
<dbReference type="InterPro" id="IPR000195">
    <property type="entry name" value="Rab-GAP-TBC_dom"/>
</dbReference>
<dbReference type="Pfam" id="PF00566">
    <property type="entry name" value="RabGAP-TBC"/>
    <property type="match status" value="1"/>
</dbReference>
<evidence type="ECO:0000259" key="3">
    <source>
        <dbReference type="PROSITE" id="PS50086"/>
    </source>
</evidence>
<feature type="region of interest" description="Disordered" evidence="2">
    <location>
        <begin position="1"/>
        <end position="20"/>
    </location>
</feature>
<accession>A0AAN6SQ27</accession>
<comment type="caution">
    <text evidence="4">The sequence shown here is derived from an EMBL/GenBank/DDBJ whole genome shotgun (WGS) entry which is preliminary data.</text>
</comment>
<dbReference type="FunFam" id="1.10.472.80:FF:000060">
    <property type="entry name" value="TBC domain protein, putative"/>
    <property type="match status" value="1"/>
</dbReference>
<dbReference type="GO" id="GO:0006888">
    <property type="term" value="P:endoplasmic reticulum to Golgi vesicle-mediated transport"/>
    <property type="evidence" value="ECO:0007669"/>
    <property type="project" value="TreeGrafter"/>
</dbReference>
<dbReference type="AlphaFoldDB" id="A0AAN6SQ27"/>
<dbReference type="Gene3D" id="1.10.8.1310">
    <property type="match status" value="1"/>
</dbReference>
<feature type="region of interest" description="Disordered" evidence="2">
    <location>
        <begin position="68"/>
        <end position="96"/>
    </location>
</feature>
<feature type="compositionally biased region" description="Polar residues" evidence="2">
    <location>
        <begin position="78"/>
        <end position="88"/>
    </location>
</feature>
<dbReference type="Gene3D" id="1.10.472.80">
    <property type="entry name" value="Ypt/Rab-GAP domain of gyp1p, domain 3"/>
    <property type="match status" value="1"/>
</dbReference>
<name>A0AAN6SQ27_9PEZI</name>
<sequence length="415" mass="46667">MEEPIEPSLNEKTANYDDAAHANDEKKKVILEACGQGDLDALRALAESQGGFLTDNIRQQAWPILLGLPPSHDKTESGSDGTPSSPSWESLPRHKDEDQVQLDVNRAFIYYPEHQTEAQLTHHKSLLSTLITSLLRTHPYLSYFQGYHDIAQVLLLTLPPPLHLPSLTHLSLLHIRDFMLPSLAPAIAQLRLIPDILKAADPPLWQHLSSTEPFFALSGTLTMYAHDITTLGEITRLFDVLLARDPVFTVYLFAAIIRSRRAELFDTPPDEPEMLHSILSKLPVPLDLEGLIAQAVALERDVPPRRLPSWRRGVSRWSVLKTGRGGGQQRREGGQGEGVEEQGRVWFERQVRELRWEEGKKKVGRWVWRRRRPVGMVGVAVLVGVLAVLLRRGPLPGPVVSGLGWVSGLLVRWWR</sequence>
<dbReference type="PANTHER" id="PTHR20913">
    <property type="entry name" value="TBC1 DOMAIN FAMILY MEMBER 20/GTPASE"/>
    <property type="match status" value="1"/>
</dbReference>
<dbReference type="SUPFAM" id="SSF47923">
    <property type="entry name" value="Ypt/Rab-GAP domain of gyp1p"/>
    <property type="match status" value="2"/>
</dbReference>